<feature type="region of interest" description="Disordered" evidence="3">
    <location>
        <begin position="92"/>
        <end position="115"/>
    </location>
</feature>
<gene>
    <name evidence="4" type="ORF">GCM10007894_20860</name>
</gene>
<dbReference type="PANTHER" id="PTHR37483">
    <property type="entry name" value="UPF0125 PROTEIN RATB"/>
    <property type="match status" value="1"/>
</dbReference>
<comment type="similarity">
    <text evidence="1 2">Belongs to the UPF0125 (RnfH) family.</text>
</comment>
<dbReference type="Gene3D" id="3.10.20.280">
    <property type="entry name" value="RnfH-like"/>
    <property type="match status" value="1"/>
</dbReference>
<comment type="caution">
    <text evidence="4">The sequence shown here is derived from an EMBL/GenBank/DDBJ whole genome shotgun (WGS) entry which is preliminary data.</text>
</comment>
<dbReference type="InterPro" id="IPR005346">
    <property type="entry name" value="RnfH"/>
</dbReference>
<accession>A0AA37WXZ8</accession>
<dbReference type="NCBIfam" id="NF002490">
    <property type="entry name" value="PRK01777.1"/>
    <property type="match status" value="1"/>
</dbReference>
<protein>
    <recommendedName>
        <fullName evidence="2">UPF0125 protein GCM10007894_20860</fullName>
    </recommendedName>
</protein>
<dbReference type="Proteomes" id="UP001157439">
    <property type="component" value="Unassembled WGS sequence"/>
</dbReference>
<dbReference type="AlphaFoldDB" id="A0AA37WXZ8"/>
<dbReference type="EMBL" id="BSPO01000003">
    <property type="protein sequence ID" value="GLS84109.1"/>
    <property type="molecule type" value="Genomic_DNA"/>
</dbReference>
<dbReference type="Pfam" id="PF03658">
    <property type="entry name" value="Ub-RnfH"/>
    <property type="match status" value="1"/>
</dbReference>
<dbReference type="InterPro" id="IPR016155">
    <property type="entry name" value="Mopterin_synth/thiamin_S_b"/>
</dbReference>
<evidence type="ECO:0000313" key="4">
    <source>
        <dbReference type="EMBL" id="GLS84109.1"/>
    </source>
</evidence>
<dbReference type="InterPro" id="IPR037021">
    <property type="entry name" value="RnfH_sf"/>
</dbReference>
<sequence>MFIVSNTIEVEVVYPLANEQKVFSVSLEQGATVEQAIHLSGVEKYYPDVDFSALKVGIYSRIVKRSELLENGQRVELYRPLIADPKDVRRQRAAKAVEEGRANKTTGAKTVNKDR</sequence>
<dbReference type="HAMAP" id="MF_00460">
    <property type="entry name" value="UPF0125_RnfH"/>
    <property type="match status" value="1"/>
</dbReference>
<organism evidence="4 5">
    <name type="scientific">Paraferrimonas haliotis</name>
    <dbReference type="NCBI Taxonomy" id="2013866"/>
    <lineage>
        <taxon>Bacteria</taxon>
        <taxon>Pseudomonadati</taxon>
        <taxon>Pseudomonadota</taxon>
        <taxon>Gammaproteobacteria</taxon>
        <taxon>Alteromonadales</taxon>
        <taxon>Ferrimonadaceae</taxon>
        <taxon>Paraferrimonas</taxon>
    </lineage>
</organism>
<evidence type="ECO:0000256" key="1">
    <source>
        <dbReference type="ARBA" id="ARBA00010645"/>
    </source>
</evidence>
<keyword evidence="5" id="KW-1185">Reference proteome</keyword>
<evidence type="ECO:0000256" key="2">
    <source>
        <dbReference type="HAMAP-Rule" id="MF_00460"/>
    </source>
</evidence>
<reference evidence="4 5" key="1">
    <citation type="journal article" date="2014" name="Int. J. Syst. Evol. Microbiol.">
        <title>Complete genome sequence of Corynebacterium casei LMG S-19264T (=DSM 44701T), isolated from a smear-ripened cheese.</title>
        <authorList>
            <consortium name="US DOE Joint Genome Institute (JGI-PGF)"/>
            <person name="Walter F."/>
            <person name="Albersmeier A."/>
            <person name="Kalinowski J."/>
            <person name="Ruckert C."/>
        </authorList>
    </citation>
    <scope>NUCLEOTIDE SEQUENCE [LARGE SCALE GENOMIC DNA]</scope>
    <source>
        <strain evidence="4 5">NBRC 112785</strain>
    </source>
</reference>
<proteinExistence type="inferred from homology"/>
<feature type="compositionally biased region" description="Basic and acidic residues" evidence="3">
    <location>
        <begin position="92"/>
        <end position="102"/>
    </location>
</feature>
<dbReference type="SUPFAM" id="SSF54285">
    <property type="entry name" value="MoaD/ThiS"/>
    <property type="match status" value="1"/>
</dbReference>
<name>A0AA37WXZ8_9GAMM</name>
<evidence type="ECO:0000313" key="5">
    <source>
        <dbReference type="Proteomes" id="UP001157439"/>
    </source>
</evidence>
<evidence type="ECO:0000256" key="3">
    <source>
        <dbReference type="SAM" id="MobiDB-lite"/>
    </source>
</evidence>
<dbReference type="PANTHER" id="PTHR37483:SF1">
    <property type="entry name" value="UPF0125 PROTEIN RATB"/>
    <property type="match status" value="1"/>
</dbReference>